<evidence type="ECO:0000313" key="3">
    <source>
        <dbReference type="Proteomes" id="UP001428341"/>
    </source>
</evidence>
<proteinExistence type="predicted"/>
<organism evidence="2 3">
    <name type="scientific">Citrus x changshan-huyou</name>
    <dbReference type="NCBI Taxonomy" id="2935761"/>
    <lineage>
        <taxon>Eukaryota</taxon>
        <taxon>Viridiplantae</taxon>
        <taxon>Streptophyta</taxon>
        <taxon>Embryophyta</taxon>
        <taxon>Tracheophyta</taxon>
        <taxon>Spermatophyta</taxon>
        <taxon>Magnoliopsida</taxon>
        <taxon>eudicotyledons</taxon>
        <taxon>Gunneridae</taxon>
        <taxon>Pentapetalae</taxon>
        <taxon>rosids</taxon>
        <taxon>malvids</taxon>
        <taxon>Sapindales</taxon>
        <taxon>Rutaceae</taxon>
        <taxon>Aurantioideae</taxon>
        <taxon>Citrus</taxon>
    </lineage>
</organism>
<reference evidence="2 3" key="1">
    <citation type="submission" date="2024-05" db="EMBL/GenBank/DDBJ databases">
        <title>Haplotype-resolved chromosome-level genome assembly of Huyou (Citrus changshanensis).</title>
        <authorList>
            <person name="Miao C."/>
            <person name="Chen W."/>
            <person name="Wu Y."/>
            <person name="Wang L."/>
            <person name="Zhao S."/>
            <person name="Grierson D."/>
            <person name="Xu C."/>
            <person name="Chen K."/>
        </authorList>
    </citation>
    <scope>NUCLEOTIDE SEQUENCE [LARGE SCALE GENOMIC DNA]</scope>
    <source>
        <strain evidence="2">01-14</strain>
        <tissue evidence="2">Leaf</tissue>
    </source>
</reference>
<evidence type="ECO:0000313" key="2">
    <source>
        <dbReference type="EMBL" id="KAK9200480.1"/>
    </source>
</evidence>
<sequence length="139" mass="15791">MAGSPLNYIRFCARDRTIVTHLEAYPDLMLYPANKKKLVPQKPLQGCRRPMGKSPTSNHTKNYTPPDRPASAHEVQQPTEPNIVISKEERQNNEPELDSDEFNNDFFLLNQLQVEVDIRGIIEILATNNSNPNAYSSLI</sequence>
<accession>A0AAP0QMW2</accession>
<dbReference type="AlphaFoldDB" id="A0AAP0QMW2"/>
<protein>
    <submittedName>
        <fullName evidence="2">Uncharacterized protein</fullName>
    </submittedName>
</protein>
<feature type="region of interest" description="Disordered" evidence="1">
    <location>
        <begin position="40"/>
        <end position="101"/>
    </location>
</feature>
<comment type="caution">
    <text evidence="2">The sequence shown here is derived from an EMBL/GenBank/DDBJ whole genome shotgun (WGS) entry which is preliminary data.</text>
</comment>
<keyword evidence="3" id="KW-1185">Reference proteome</keyword>
<feature type="compositionally biased region" description="Polar residues" evidence="1">
    <location>
        <begin position="54"/>
        <end position="63"/>
    </location>
</feature>
<dbReference type="EMBL" id="JBCGBO010000005">
    <property type="protein sequence ID" value="KAK9200480.1"/>
    <property type="molecule type" value="Genomic_DNA"/>
</dbReference>
<name>A0AAP0QMW2_9ROSI</name>
<evidence type="ECO:0000256" key="1">
    <source>
        <dbReference type="SAM" id="MobiDB-lite"/>
    </source>
</evidence>
<dbReference type="Proteomes" id="UP001428341">
    <property type="component" value="Unassembled WGS sequence"/>
</dbReference>
<gene>
    <name evidence="2" type="ORF">WN944_015678</name>
</gene>